<comment type="caution">
    <text evidence="3">The sequence shown here is derived from an EMBL/GenBank/DDBJ whole genome shotgun (WGS) entry which is preliminary data.</text>
</comment>
<dbReference type="PANTHER" id="PTHR24177:SF215">
    <property type="entry name" value="PGG DOMAIN-CONTAINING PROTEIN"/>
    <property type="match status" value="1"/>
</dbReference>
<feature type="transmembrane region" description="Helical" evidence="1">
    <location>
        <begin position="570"/>
        <end position="596"/>
    </location>
</feature>
<feature type="domain" description="PGG" evidence="2">
    <location>
        <begin position="480"/>
        <end position="592"/>
    </location>
</feature>
<keyword evidence="1" id="KW-0472">Membrane</keyword>
<feature type="transmembrane region" description="Helical" evidence="1">
    <location>
        <begin position="603"/>
        <end position="623"/>
    </location>
</feature>
<dbReference type="AlphaFoldDB" id="A0A978VZX5"/>
<protein>
    <recommendedName>
        <fullName evidence="2">PGG domain-containing protein</fullName>
    </recommendedName>
</protein>
<organism evidence="3 4">
    <name type="scientific">Ziziphus jujuba var. spinosa</name>
    <dbReference type="NCBI Taxonomy" id="714518"/>
    <lineage>
        <taxon>Eukaryota</taxon>
        <taxon>Viridiplantae</taxon>
        <taxon>Streptophyta</taxon>
        <taxon>Embryophyta</taxon>
        <taxon>Tracheophyta</taxon>
        <taxon>Spermatophyta</taxon>
        <taxon>Magnoliopsida</taxon>
        <taxon>eudicotyledons</taxon>
        <taxon>Gunneridae</taxon>
        <taxon>Pentapetalae</taxon>
        <taxon>rosids</taxon>
        <taxon>fabids</taxon>
        <taxon>Rosales</taxon>
        <taxon>Rhamnaceae</taxon>
        <taxon>Paliureae</taxon>
        <taxon>Ziziphus</taxon>
    </lineage>
</organism>
<dbReference type="EMBL" id="JAEACU010000001">
    <property type="protein sequence ID" value="KAH7545259.1"/>
    <property type="molecule type" value="Genomic_DNA"/>
</dbReference>
<accession>A0A978VZX5</accession>
<dbReference type="InterPro" id="IPR036770">
    <property type="entry name" value="Ankyrin_rpt-contain_sf"/>
</dbReference>
<evidence type="ECO:0000259" key="2">
    <source>
        <dbReference type="Pfam" id="PF13962"/>
    </source>
</evidence>
<dbReference type="SUPFAM" id="SSF48403">
    <property type="entry name" value="Ankyrin repeat"/>
    <property type="match status" value="2"/>
</dbReference>
<dbReference type="SMR" id="A0A978VZX5"/>
<dbReference type="InterPro" id="IPR002110">
    <property type="entry name" value="Ankyrin_rpt"/>
</dbReference>
<dbReference type="PANTHER" id="PTHR24177">
    <property type="entry name" value="CASKIN"/>
    <property type="match status" value="1"/>
</dbReference>
<proteinExistence type="predicted"/>
<name>A0A978VZX5_ZIZJJ</name>
<dbReference type="InterPro" id="IPR026961">
    <property type="entry name" value="PGG_dom"/>
</dbReference>
<evidence type="ECO:0000256" key="1">
    <source>
        <dbReference type="SAM" id="Phobius"/>
    </source>
</evidence>
<keyword evidence="1" id="KW-1133">Transmembrane helix</keyword>
<dbReference type="Proteomes" id="UP000813462">
    <property type="component" value="Unassembled WGS sequence"/>
</dbReference>
<dbReference type="SMART" id="SM00248">
    <property type="entry name" value="ANK"/>
    <property type="match status" value="4"/>
</dbReference>
<dbReference type="Gene3D" id="1.25.40.20">
    <property type="entry name" value="Ankyrin repeat-containing domain"/>
    <property type="match status" value="2"/>
</dbReference>
<reference evidence="3" key="1">
    <citation type="journal article" date="2021" name="Front. Plant Sci.">
        <title>Chromosome-Scale Genome Assembly for Chinese Sour Jujube and Insights Into Its Genome Evolution and Domestication Signature.</title>
        <authorList>
            <person name="Shen L.-Y."/>
            <person name="Luo H."/>
            <person name="Wang X.-L."/>
            <person name="Wang X.-M."/>
            <person name="Qiu X.-J."/>
            <person name="Liu H."/>
            <person name="Zhou S.-S."/>
            <person name="Jia K.-H."/>
            <person name="Nie S."/>
            <person name="Bao Y.-T."/>
            <person name="Zhang R.-G."/>
            <person name="Yun Q.-Z."/>
            <person name="Chai Y.-H."/>
            <person name="Lu J.-Y."/>
            <person name="Li Y."/>
            <person name="Zhao S.-W."/>
            <person name="Mao J.-F."/>
            <person name="Jia S.-G."/>
            <person name="Mao Y.-M."/>
        </authorList>
    </citation>
    <scope>NUCLEOTIDE SEQUENCE</scope>
    <source>
        <strain evidence="3">AT0</strain>
        <tissue evidence="3">Leaf</tissue>
    </source>
</reference>
<evidence type="ECO:0000313" key="3">
    <source>
        <dbReference type="EMBL" id="KAH7545259.1"/>
    </source>
</evidence>
<dbReference type="Pfam" id="PF13962">
    <property type="entry name" value="PGG"/>
    <property type="match status" value="1"/>
</dbReference>
<gene>
    <name evidence="3" type="ORF">FEM48_Zijuj01G0074700</name>
</gene>
<evidence type="ECO:0000313" key="4">
    <source>
        <dbReference type="Proteomes" id="UP000813462"/>
    </source>
</evidence>
<feature type="transmembrane region" description="Helical" evidence="1">
    <location>
        <begin position="519"/>
        <end position="550"/>
    </location>
</feature>
<keyword evidence="1" id="KW-0812">Transmembrane</keyword>
<dbReference type="GO" id="GO:0016020">
    <property type="term" value="C:membrane"/>
    <property type="evidence" value="ECO:0007669"/>
    <property type="project" value="TreeGrafter"/>
</dbReference>
<sequence length="658" mass="75528">MAKYVDHELYKNFKDMYEGLMKGDMKKVLKQYDKLVPLPDYLTVFGDTLLHIAIFMDREDIAREILKRYVDNQLYDLIHQKNNLGNTVLHEVATTNMVTLARDLLDYAPKLLSSRNNLGEMPLFKAAYNGQHDMFDVLSLAVNLTDKDNLDQHLNSKEGTNVLHLTILAEFFDLAFIIARKYPHLIDKIDEAGKIGLQLLSNNPSAFLSSRNYGLVKRLIFKYCFPTFENIKEKDGYKKEDQKDSYQLDSIEDEELYNPKTKGYKKWPPTYNVFMRIASGWPMMKTIYKEYRKHESAFRLAKLLIKQDTTWQEIESKKEEGKSSLLPTPPTSLLTATTNGIVEIVKEILKVYPQAVEHVSEAGQNILHIAIKYRQLEVFNHVMEMEVAMYRLVKQIDKNGYTILHQVGNIGNYPGGTLPGPALQLQDELHWLERVRNIVPPQYVTLRSKKKSPKEEEEEYETADELFLRTHTELLKDAQSWIKQTSESCSTVAVFIASVAFVAAYTIPGGSDKKTGVPILLHNSFFMVFVVMDVLSLISSLISVVLFLSILTSPFELQDFRNSLPRKLTFGFTFLFISVAVTMLAFAATIILVIHLKKHWITILVYSLAFLPVTLFALLQYPLYHAFMETMNYTWITIKKSLPSLPCSTPVSSVYKKN</sequence>